<protein>
    <submittedName>
        <fullName evidence="1">Uncharacterized protein</fullName>
    </submittedName>
</protein>
<organism evidence="1 2">
    <name type="scientific">Candolleomyces aberdarensis</name>
    <dbReference type="NCBI Taxonomy" id="2316362"/>
    <lineage>
        <taxon>Eukaryota</taxon>
        <taxon>Fungi</taxon>
        <taxon>Dikarya</taxon>
        <taxon>Basidiomycota</taxon>
        <taxon>Agaricomycotina</taxon>
        <taxon>Agaricomycetes</taxon>
        <taxon>Agaricomycetidae</taxon>
        <taxon>Agaricales</taxon>
        <taxon>Agaricineae</taxon>
        <taxon>Psathyrellaceae</taxon>
        <taxon>Candolleomyces</taxon>
    </lineage>
</organism>
<accession>A0A4Q2D578</accession>
<reference evidence="1 2" key="1">
    <citation type="submission" date="2019-01" db="EMBL/GenBank/DDBJ databases">
        <title>Draft genome sequence of Psathyrella aberdarensis IHI B618.</title>
        <authorList>
            <person name="Buettner E."/>
            <person name="Kellner H."/>
        </authorList>
    </citation>
    <scope>NUCLEOTIDE SEQUENCE [LARGE SCALE GENOMIC DNA]</scope>
    <source>
        <strain evidence="1 2">IHI B618</strain>
    </source>
</reference>
<dbReference type="Proteomes" id="UP000290288">
    <property type="component" value="Unassembled WGS sequence"/>
</dbReference>
<comment type="caution">
    <text evidence="1">The sequence shown here is derived from an EMBL/GenBank/DDBJ whole genome shotgun (WGS) entry which is preliminary data.</text>
</comment>
<keyword evidence="2" id="KW-1185">Reference proteome</keyword>
<evidence type="ECO:0000313" key="2">
    <source>
        <dbReference type="Proteomes" id="UP000290288"/>
    </source>
</evidence>
<sequence length="52" mass="5983">MNVLFDSAGDEYAKRDGRIAFEEFEGGSDEFLNALFIVAFIETVDDDKMWTR</sequence>
<proteinExistence type="predicted"/>
<name>A0A4Q2D578_9AGAR</name>
<dbReference type="EMBL" id="SDEE01000854">
    <property type="protein sequence ID" value="RXW13686.1"/>
    <property type="molecule type" value="Genomic_DNA"/>
</dbReference>
<gene>
    <name evidence="1" type="ORF">EST38_g12168</name>
</gene>
<evidence type="ECO:0000313" key="1">
    <source>
        <dbReference type="EMBL" id="RXW13686.1"/>
    </source>
</evidence>
<dbReference type="AlphaFoldDB" id="A0A4Q2D578"/>